<keyword evidence="1" id="KW-0732">Signal</keyword>
<reference evidence="2" key="1">
    <citation type="submission" date="2022-08" db="EMBL/GenBank/DDBJ databases">
        <title>Reclassification of Massilia species as members of the genera Telluria, Duganella, Pseudoduganella, Mokoshia gen. nov. and Zemynaea gen. nov. using orthogonal and non-orthogonal genome-based approaches.</title>
        <authorList>
            <person name="Bowman J.P."/>
        </authorList>
    </citation>
    <scope>NUCLEOTIDE SEQUENCE</scope>
    <source>
        <strain evidence="2">LMG 11547</strain>
    </source>
</reference>
<feature type="signal peptide" evidence="1">
    <location>
        <begin position="1"/>
        <end position="21"/>
    </location>
</feature>
<organism evidence="2 3">
    <name type="scientific">Telluria mixta</name>
    <dbReference type="NCBI Taxonomy" id="34071"/>
    <lineage>
        <taxon>Bacteria</taxon>
        <taxon>Pseudomonadati</taxon>
        <taxon>Pseudomonadota</taxon>
        <taxon>Betaproteobacteria</taxon>
        <taxon>Burkholderiales</taxon>
        <taxon>Oxalobacteraceae</taxon>
        <taxon>Telluria group</taxon>
        <taxon>Telluria</taxon>
    </lineage>
</organism>
<evidence type="ECO:0000313" key="3">
    <source>
        <dbReference type="Proteomes" id="UP001165263"/>
    </source>
</evidence>
<sequence>MRHHPLAVMLVSCLFPAAAWAAPAPCSLVDQETLAALSLGDAVMKVEHKTVPAKGQVPEQHADMCTITPRVGASPSLGIMVMPLPSKTSSAKPVCNDSTVNNVGMASCFGVARGQMVSVSLTSPMATFAALNATLRARFGRLVDGGAAK</sequence>
<dbReference type="Proteomes" id="UP001165263">
    <property type="component" value="Unassembled WGS sequence"/>
</dbReference>
<name>A0ABT2C139_9BURK</name>
<gene>
    <name evidence="2" type="ORF">NX786_17295</name>
</gene>
<comment type="caution">
    <text evidence="2">The sequence shown here is derived from an EMBL/GenBank/DDBJ whole genome shotgun (WGS) entry which is preliminary data.</text>
</comment>
<protein>
    <submittedName>
        <fullName evidence="2">Uncharacterized protein</fullName>
    </submittedName>
</protein>
<evidence type="ECO:0000313" key="2">
    <source>
        <dbReference type="EMBL" id="MCS0631092.1"/>
    </source>
</evidence>
<accession>A0ABT2C139</accession>
<evidence type="ECO:0000256" key="1">
    <source>
        <dbReference type="SAM" id="SignalP"/>
    </source>
</evidence>
<keyword evidence="3" id="KW-1185">Reference proteome</keyword>
<proteinExistence type="predicted"/>
<feature type="chain" id="PRO_5046663305" evidence="1">
    <location>
        <begin position="22"/>
        <end position="149"/>
    </location>
</feature>
<dbReference type="RefSeq" id="WP_259450178.1">
    <property type="nucleotide sequence ID" value="NZ_CP119520.1"/>
</dbReference>
<dbReference type="EMBL" id="JANUHC010000006">
    <property type="protein sequence ID" value="MCS0631092.1"/>
    <property type="molecule type" value="Genomic_DNA"/>
</dbReference>